<dbReference type="Pfam" id="PF13365">
    <property type="entry name" value="Trypsin_2"/>
    <property type="match status" value="1"/>
</dbReference>
<feature type="domain" description="PDZ" evidence="10">
    <location>
        <begin position="389"/>
        <end position="484"/>
    </location>
</feature>
<dbReference type="CDD" id="cd10839">
    <property type="entry name" value="cpPDZ1_DegP-like"/>
    <property type="match status" value="1"/>
</dbReference>
<dbReference type="PANTHER" id="PTHR22939">
    <property type="entry name" value="SERINE PROTEASE FAMILY S1C HTRA-RELATED"/>
    <property type="match status" value="1"/>
</dbReference>
<evidence type="ECO:0000313" key="12">
    <source>
        <dbReference type="Proteomes" id="UP000008315"/>
    </source>
</evidence>
<evidence type="ECO:0000256" key="2">
    <source>
        <dbReference type="ARBA" id="ARBA00022670"/>
    </source>
</evidence>
<feature type="active site" description="Charge relay system" evidence="7">
    <location>
        <position position="134"/>
    </location>
</feature>
<keyword evidence="3 9" id="KW-0732">Signal</keyword>
<dbReference type="InterPro" id="IPR001940">
    <property type="entry name" value="Peptidase_S1C"/>
</dbReference>
<dbReference type="NCBIfam" id="TIGR02037">
    <property type="entry name" value="degP_htrA_DO"/>
    <property type="match status" value="1"/>
</dbReference>
<dbReference type="STRING" id="1091494.MEALZ_1450"/>
<feature type="binding site" evidence="8">
    <location>
        <position position="134"/>
    </location>
    <ligand>
        <name>substrate</name>
    </ligand>
</feature>
<evidence type="ECO:0000256" key="1">
    <source>
        <dbReference type="ARBA" id="ARBA00010541"/>
    </source>
</evidence>
<dbReference type="InterPro" id="IPR036034">
    <property type="entry name" value="PDZ_sf"/>
</dbReference>
<evidence type="ECO:0000256" key="9">
    <source>
        <dbReference type="SAM" id="SignalP"/>
    </source>
</evidence>
<dbReference type="FunFam" id="2.40.10.10:FF:000001">
    <property type="entry name" value="Periplasmic serine protease DegS"/>
    <property type="match status" value="1"/>
</dbReference>
<dbReference type="InterPro" id="IPR009003">
    <property type="entry name" value="Peptidase_S1_PA"/>
</dbReference>
<feature type="active site" description="Charge relay system" evidence="7">
    <location>
        <position position="164"/>
    </location>
</feature>
<dbReference type="GO" id="GO:0006508">
    <property type="term" value="P:proteolysis"/>
    <property type="evidence" value="ECO:0007669"/>
    <property type="project" value="UniProtKB-KW"/>
</dbReference>
<keyword evidence="5 11" id="KW-0378">Hydrolase</keyword>
<name>G4SXU4_META2</name>
<dbReference type="SUPFAM" id="SSF50156">
    <property type="entry name" value="PDZ domain-like"/>
    <property type="match status" value="2"/>
</dbReference>
<dbReference type="EC" id="3.4.21.-" evidence="11"/>
<dbReference type="GO" id="GO:0004252">
    <property type="term" value="F:serine-type endopeptidase activity"/>
    <property type="evidence" value="ECO:0007669"/>
    <property type="project" value="InterPro"/>
</dbReference>
<dbReference type="Pfam" id="PF00595">
    <property type="entry name" value="PDZ"/>
    <property type="match status" value="1"/>
</dbReference>
<dbReference type="Gene3D" id="2.30.42.10">
    <property type="match status" value="2"/>
</dbReference>
<keyword evidence="2 11" id="KW-0645">Protease</keyword>
<dbReference type="PROSITE" id="PS50106">
    <property type="entry name" value="PDZ"/>
    <property type="match status" value="2"/>
</dbReference>
<dbReference type="SMART" id="SM00228">
    <property type="entry name" value="PDZ"/>
    <property type="match status" value="2"/>
</dbReference>
<protein>
    <submittedName>
        <fullName evidence="11">Serine protease do-like</fullName>
        <ecNumber evidence="11">3.4.21.-</ecNumber>
    </submittedName>
</protein>
<dbReference type="InterPro" id="IPR001478">
    <property type="entry name" value="PDZ"/>
</dbReference>
<evidence type="ECO:0000313" key="11">
    <source>
        <dbReference type="EMBL" id="CCE23138.1"/>
    </source>
</evidence>
<feature type="binding site" evidence="8">
    <location>
        <begin position="236"/>
        <end position="238"/>
    </location>
    <ligand>
        <name>substrate</name>
    </ligand>
</feature>
<accession>G4SXU4</accession>
<evidence type="ECO:0000256" key="8">
    <source>
        <dbReference type="PIRSR" id="PIRSR611782-2"/>
    </source>
</evidence>
<dbReference type="KEGG" id="mah:MEALZ_1450"/>
<dbReference type="Pfam" id="PF13180">
    <property type="entry name" value="PDZ_2"/>
    <property type="match status" value="1"/>
</dbReference>
<dbReference type="SUPFAM" id="SSF50494">
    <property type="entry name" value="Trypsin-like serine proteases"/>
    <property type="match status" value="1"/>
</dbReference>
<keyword evidence="4" id="KW-0677">Repeat</keyword>
<dbReference type="Proteomes" id="UP000008315">
    <property type="component" value="Chromosome"/>
</dbReference>
<dbReference type="RefSeq" id="WP_014147933.1">
    <property type="nucleotide sequence ID" value="NC_016112.1"/>
</dbReference>
<comment type="similarity">
    <text evidence="1">Belongs to the peptidase S1C family.</text>
</comment>
<evidence type="ECO:0000256" key="7">
    <source>
        <dbReference type="PIRSR" id="PIRSR611782-1"/>
    </source>
</evidence>
<feature type="chain" id="PRO_5038566257" evidence="9">
    <location>
        <begin position="23"/>
        <end position="493"/>
    </location>
</feature>
<evidence type="ECO:0000256" key="5">
    <source>
        <dbReference type="ARBA" id="ARBA00022801"/>
    </source>
</evidence>
<gene>
    <name evidence="11" type="primary">degP</name>
    <name evidence="11" type="ordered locus">MEALZ_1450</name>
</gene>
<keyword evidence="12" id="KW-1185">Reference proteome</keyword>
<feature type="signal peptide" evidence="9">
    <location>
        <begin position="1"/>
        <end position="22"/>
    </location>
</feature>
<keyword evidence="6" id="KW-0720">Serine protease</keyword>
<dbReference type="InterPro" id="IPR011782">
    <property type="entry name" value="Pept_S1C_Do"/>
</dbReference>
<feature type="binding site" evidence="8">
    <location>
        <position position="164"/>
    </location>
    <ligand>
        <name>substrate</name>
    </ligand>
</feature>
<feature type="binding site" evidence="8">
    <location>
        <position position="54"/>
    </location>
    <ligand>
        <name>substrate</name>
    </ligand>
</feature>
<dbReference type="Gene3D" id="2.40.10.120">
    <property type="match status" value="1"/>
</dbReference>
<dbReference type="PATRIC" id="fig|271065.3.peg.1488"/>
<dbReference type="PANTHER" id="PTHR22939:SF129">
    <property type="entry name" value="SERINE PROTEASE HTRA2, MITOCHONDRIAL"/>
    <property type="match status" value="1"/>
</dbReference>
<sequence>MNKKYFLPLLLLIVTFSPLSFAQTGGIENLRETSKAFASVARQASPSVVFIQVESSREGVAQTPFATPFGDEWPFGDDFFRRFFGDEFPGTPRRPGPAPTPQQRAPAIGQGSGFVFASKRGLLSETSYIITNNHVVANADKIRVTFQDGREFVAKITGTDPKSDIAVIEIKAGNLPALPLGDSTKLEVGEWVVAIGNPFGLSHTLTVGVVSAKGRTSLGISDYEDFIQTDAAINPGNSGGPLVNLDGEAVGINTAIFSRSGGHMGVGFAIPINLAKSIADQLIEQGEVTRGYLGVVIQPLTQELAESFNLTTHQGILIAQVTDDSPAAKAGLKAGDIVTQYQGRPVNDIGDFRNRVALTPPGKSAKIEILRDGKSRTIDIKIEKLGDQQIAAAQAPAQSTEELGLTVQTVTRELARQFNATPGQGVIVTEVNPGSIAAMAGIRPGTVILQVDRKPVNSANEFNRAVNQSKDNKRVLLLISDRGMSRYVVLQWR</sequence>
<dbReference type="PRINTS" id="PR00834">
    <property type="entry name" value="PROTEASES2C"/>
</dbReference>
<evidence type="ECO:0000256" key="6">
    <source>
        <dbReference type="ARBA" id="ARBA00022825"/>
    </source>
</evidence>
<dbReference type="AlphaFoldDB" id="G4SXU4"/>
<dbReference type="EMBL" id="FO082060">
    <property type="protein sequence ID" value="CCE23138.1"/>
    <property type="molecule type" value="Genomic_DNA"/>
</dbReference>
<feature type="active site" description="Charge relay system" evidence="7">
    <location>
        <position position="238"/>
    </location>
</feature>
<organism evidence="11 12">
    <name type="scientific">Methylotuvimicrobium alcaliphilum (strain DSM 19304 / NCIMB 14124 / VKM B-2133 / 20Z)</name>
    <name type="common">Methylomicrobium alcaliphilum</name>
    <dbReference type="NCBI Taxonomy" id="1091494"/>
    <lineage>
        <taxon>Bacteria</taxon>
        <taxon>Pseudomonadati</taxon>
        <taxon>Pseudomonadota</taxon>
        <taxon>Gammaproteobacteria</taxon>
        <taxon>Methylococcales</taxon>
        <taxon>Methylococcaceae</taxon>
        <taxon>Methylotuvimicrobium</taxon>
    </lineage>
</organism>
<feature type="domain" description="PDZ" evidence="10">
    <location>
        <begin position="282"/>
        <end position="373"/>
    </location>
</feature>
<reference evidence="12" key="1">
    <citation type="journal article" date="2012" name="J. Bacteriol.">
        <title>Genome sequence of the haloalkaliphilic methanotrophic bacterium Methylomicrobium alcaliphilum 20Z.</title>
        <authorList>
            <person name="Vuilleumier S."/>
            <person name="Khmelenina V.N."/>
            <person name="Bringel F."/>
            <person name="Reshetnikov A.S."/>
            <person name="Lajus A."/>
            <person name="Mangenot S."/>
            <person name="Rouy Z."/>
            <person name="Op den Camp H.J."/>
            <person name="Jetten M.S."/>
            <person name="Dispirito A.A."/>
            <person name="Dunfield P."/>
            <person name="Klotz M.G."/>
            <person name="Semrau J.D."/>
            <person name="Stein L.Y."/>
            <person name="Barbe V."/>
            <person name="Medigue C."/>
            <person name="Trotsenko Y.A."/>
            <person name="Kalyuzhnaya M.G."/>
        </authorList>
    </citation>
    <scope>NUCLEOTIDE SEQUENCE [LARGE SCALE GENOMIC DNA]</scope>
    <source>
        <strain evidence="12">DSM 19304 / NCIMB 14124 / VKM B-2133 / 20Z</strain>
    </source>
</reference>
<evidence type="ECO:0000256" key="4">
    <source>
        <dbReference type="ARBA" id="ARBA00022737"/>
    </source>
</evidence>
<dbReference type="HOGENOM" id="CLU_020120_1_0_6"/>
<evidence type="ECO:0000256" key="3">
    <source>
        <dbReference type="ARBA" id="ARBA00022729"/>
    </source>
</evidence>
<evidence type="ECO:0000259" key="10">
    <source>
        <dbReference type="PROSITE" id="PS50106"/>
    </source>
</evidence>
<proteinExistence type="inferred from homology"/>